<gene>
    <name evidence="1" type="ORF">SDC9_180389</name>
</gene>
<comment type="caution">
    <text evidence="1">The sequence shown here is derived from an EMBL/GenBank/DDBJ whole genome shotgun (WGS) entry which is preliminary data.</text>
</comment>
<dbReference type="GO" id="GO:0005886">
    <property type="term" value="C:plasma membrane"/>
    <property type="evidence" value="ECO:0007669"/>
    <property type="project" value="InterPro"/>
</dbReference>
<sequence>MPSEGSPDLNFGSSMATKFAASTLSRGLDALFASALRDNWSVSTNLESVDGSLENVRMGVDVSARLMNNRLQINTNLSYGDASMLAGDQQFMGEFEVKYDLNNWLMLRAFNRANQRFYSRAPYTQGAGVMVTREAKRLRDLLDLRPIRKKEEE</sequence>
<name>A0A645H340_9ZZZZ</name>
<dbReference type="GO" id="GO:0009306">
    <property type="term" value="P:protein secretion"/>
    <property type="evidence" value="ECO:0007669"/>
    <property type="project" value="InterPro"/>
</dbReference>
<protein>
    <submittedName>
        <fullName evidence="1">Uncharacterized protein</fullName>
    </submittedName>
</protein>
<dbReference type="EMBL" id="VSSQ01085170">
    <property type="protein sequence ID" value="MPN32906.1"/>
    <property type="molecule type" value="Genomic_DNA"/>
</dbReference>
<dbReference type="AlphaFoldDB" id="A0A645H340"/>
<proteinExistence type="predicted"/>
<evidence type="ECO:0000313" key="1">
    <source>
        <dbReference type="EMBL" id="MPN32906.1"/>
    </source>
</evidence>
<reference evidence="1" key="1">
    <citation type="submission" date="2019-08" db="EMBL/GenBank/DDBJ databases">
        <authorList>
            <person name="Kucharzyk K."/>
            <person name="Murdoch R.W."/>
            <person name="Higgins S."/>
            <person name="Loffler F."/>
        </authorList>
    </citation>
    <scope>NUCLEOTIDE SEQUENCE</scope>
</reference>
<organism evidence="1">
    <name type="scientific">bioreactor metagenome</name>
    <dbReference type="NCBI Taxonomy" id="1076179"/>
    <lineage>
        <taxon>unclassified sequences</taxon>
        <taxon>metagenomes</taxon>
        <taxon>ecological metagenomes</taxon>
    </lineage>
</organism>
<accession>A0A645H340</accession>